<dbReference type="RefSeq" id="WP_284153577.1">
    <property type="nucleotide sequence ID" value="NZ_AP025516.1"/>
</dbReference>
<dbReference type="PROSITE" id="PS50893">
    <property type="entry name" value="ABC_TRANSPORTER_2"/>
    <property type="match status" value="1"/>
</dbReference>
<dbReference type="EMBL" id="AP025516">
    <property type="protein sequence ID" value="BDD86491.1"/>
    <property type="molecule type" value="Genomic_DNA"/>
</dbReference>
<dbReference type="Pfam" id="PF00005">
    <property type="entry name" value="ABC_tran"/>
    <property type="match status" value="1"/>
</dbReference>
<dbReference type="PANTHER" id="PTHR42734">
    <property type="entry name" value="METAL TRANSPORT SYSTEM ATP-BINDING PROTEIN TM_0124-RELATED"/>
    <property type="match status" value="1"/>
</dbReference>
<dbReference type="InterPro" id="IPR017871">
    <property type="entry name" value="ABC_transporter-like_CS"/>
</dbReference>
<keyword evidence="7" id="KW-1185">Reference proteome</keyword>
<accession>A0ABM7W6C5</accession>
<organism evidence="6 7">
    <name type="scientific">Desulfofustis limnaeus</name>
    <dbReference type="NCBI Taxonomy" id="2740163"/>
    <lineage>
        <taxon>Bacteria</taxon>
        <taxon>Pseudomonadati</taxon>
        <taxon>Thermodesulfobacteriota</taxon>
        <taxon>Desulfobulbia</taxon>
        <taxon>Desulfobulbales</taxon>
        <taxon>Desulfocapsaceae</taxon>
        <taxon>Desulfofustis</taxon>
    </lineage>
</organism>
<dbReference type="SMART" id="SM00382">
    <property type="entry name" value="AAA"/>
    <property type="match status" value="1"/>
</dbReference>
<proteinExistence type="inferred from homology"/>
<dbReference type="Proteomes" id="UP000830055">
    <property type="component" value="Chromosome"/>
</dbReference>
<dbReference type="InterPro" id="IPR003593">
    <property type="entry name" value="AAA+_ATPase"/>
</dbReference>
<name>A0ABM7W6C5_9BACT</name>
<evidence type="ECO:0000256" key="4">
    <source>
        <dbReference type="ARBA" id="ARBA00022840"/>
    </source>
</evidence>
<dbReference type="PANTHER" id="PTHR42734:SF6">
    <property type="entry name" value="MOLYBDATE IMPORT ATP-BINDING PROTEIN MOLC"/>
    <property type="match status" value="1"/>
</dbReference>
<evidence type="ECO:0000259" key="5">
    <source>
        <dbReference type="PROSITE" id="PS50893"/>
    </source>
</evidence>
<dbReference type="InterPro" id="IPR003439">
    <property type="entry name" value="ABC_transporter-like_ATP-bd"/>
</dbReference>
<keyword evidence="3" id="KW-0547">Nucleotide-binding</keyword>
<keyword evidence="2" id="KW-0813">Transport</keyword>
<gene>
    <name evidence="6" type="ORF">DPPLL_08560</name>
</gene>
<evidence type="ECO:0000256" key="3">
    <source>
        <dbReference type="ARBA" id="ARBA00022741"/>
    </source>
</evidence>
<dbReference type="InterPro" id="IPR027417">
    <property type="entry name" value="P-loop_NTPase"/>
</dbReference>
<dbReference type="Gene3D" id="3.40.50.300">
    <property type="entry name" value="P-loop containing nucleotide triphosphate hydrolases"/>
    <property type="match status" value="1"/>
</dbReference>
<feature type="domain" description="ABC transporter" evidence="5">
    <location>
        <begin position="3"/>
        <end position="236"/>
    </location>
</feature>
<evidence type="ECO:0000313" key="6">
    <source>
        <dbReference type="EMBL" id="BDD86491.1"/>
    </source>
</evidence>
<dbReference type="PROSITE" id="PS00211">
    <property type="entry name" value="ABC_TRANSPORTER_1"/>
    <property type="match status" value="1"/>
</dbReference>
<dbReference type="SUPFAM" id="SSF52540">
    <property type="entry name" value="P-loop containing nucleoside triphosphate hydrolases"/>
    <property type="match status" value="1"/>
</dbReference>
<protein>
    <submittedName>
        <fullName evidence="6">ABC transporter ATP-binding protein</fullName>
    </submittedName>
</protein>
<dbReference type="GO" id="GO:0005524">
    <property type="term" value="F:ATP binding"/>
    <property type="evidence" value="ECO:0007669"/>
    <property type="project" value="UniProtKB-KW"/>
</dbReference>
<evidence type="ECO:0000313" key="7">
    <source>
        <dbReference type="Proteomes" id="UP000830055"/>
    </source>
</evidence>
<reference evidence="6 7" key="1">
    <citation type="submission" date="2022-01" db="EMBL/GenBank/DDBJ databases">
        <title>Desulfofustis limnae sp. nov., a novel mesophilic sulfate-reducing bacterium isolated from marsh soil.</title>
        <authorList>
            <person name="Watanabe M."/>
            <person name="Takahashi A."/>
            <person name="Kojima H."/>
            <person name="Fukui M."/>
        </authorList>
    </citation>
    <scope>NUCLEOTIDE SEQUENCE [LARGE SCALE GENOMIC DNA]</scope>
    <source>
        <strain evidence="6 7">PPLL</strain>
    </source>
</reference>
<comment type="similarity">
    <text evidence="1">Belongs to the ABC transporter superfamily.</text>
</comment>
<keyword evidence="4 6" id="KW-0067">ATP-binding</keyword>
<evidence type="ECO:0000256" key="1">
    <source>
        <dbReference type="ARBA" id="ARBA00005417"/>
    </source>
</evidence>
<dbReference type="InterPro" id="IPR050153">
    <property type="entry name" value="Metal_Ion_Import_ABC"/>
</dbReference>
<sequence>MSIAIHDLAFAYNGTAVLERIDLTVMPGQLLAILGPNGVGKTTLLKCLNAIHKPSNGAILVEDRNVLSMKAAEIARLIGYVPQRAETARFTVFDTVLLGRKPHLNWRVADRDLRLVNSALSLLHMDHLALRYIDELSGGELQKVAIARALVQEPRLLLLDEPTASLDLKNQLHILSIIRRIVSEHKISAVMTMHDLNSALRYGDRFCFLKDGRIHSVSGSDELTPEVIEAVYGVRVAIHRIDNQTIILPHRADH</sequence>
<dbReference type="CDD" id="cd03214">
    <property type="entry name" value="ABC_Iron-Siderophores_B12_Hemin"/>
    <property type="match status" value="1"/>
</dbReference>
<evidence type="ECO:0000256" key="2">
    <source>
        <dbReference type="ARBA" id="ARBA00022448"/>
    </source>
</evidence>